<dbReference type="PRINTS" id="PR00252">
    <property type="entry name" value="NRIONCHANNEL"/>
</dbReference>
<name>A0AAQ4DGI1_AMBAM</name>
<dbReference type="GO" id="GO:0034707">
    <property type="term" value="C:chloride channel complex"/>
    <property type="evidence" value="ECO:0007669"/>
    <property type="project" value="UniProtKB-KW"/>
</dbReference>
<evidence type="ECO:0000256" key="7">
    <source>
        <dbReference type="ARBA" id="ARBA00023018"/>
    </source>
</evidence>
<evidence type="ECO:0000256" key="20">
    <source>
        <dbReference type="RuleBase" id="RU000687"/>
    </source>
</evidence>
<dbReference type="EMBL" id="JARKHS020030973">
    <property type="protein sequence ID" value="KAK8761571.1"/>
    <property type="molecule type" value="Genomic_DNA"/>
</dbReference>
<evidence type="ECO:0000256" key="13">
    <source>
        <dbReference type="ARBA" id="ARBA00023180"/>
    </source>
</evidence>
<gene>
    <name evidence="24" type="ORF">V5799_027163</name>
</gene>
<dbReference type="InterPro" id="IPR036734">
    <property type="entry name" value="Neur_chan_lig-bd_sf"/>
</dbReference>
<keyword evidence="6 20" id="KW-1133">Transmembrane helix</keyword>
<evidence type="ECO:0000256" key="1">
    <source>
        <dbReference type="ARBA" id="ARBA00010180"/>
    </source>
</evidence>
<proteinExistence type="inferred from homology"/>
<dbReference type="InterPro" id="IPR006029">
    <property type="entry name" value="Neurotrans-gated_channel_TM"/>
</dbReference>
<keyword evidence="13" id="KW-0325">Glycoprotein</keyword>
<dbReference type="InterPro" id="IPR006201">
    <property type="entry name" value="Neur_channel"/>
</dbReference>
<dbReference type="PANTHER" id="PTHR18945">
    <property type="entry name" value="NEUROTRANSMITTER GATED ION CHANNEL"/>
    <property type="match status" value="1"/>
</dbReference>
<evidence type="ECO:0000256" key="5">
    <source>
        <dbReference type="ARBA" id="ARBA00022729"/>
    </source>
</evidence>
<dbReference type="Proteomes" id="UP001321473">
    <property type="component" value="Unassembled WGS sequence"/>
</dbReference>
<evidence type="ECO:0000256" key="9">
    <source>
        <dbReference type="ARBA" id="ARBA00023136"/>
    </source>
</evidence>
<dbReference type="Pfam" id="PF02931">
    <property type="entry name" value="Neur_chan_LBD"/>
    <property type="match status" value="1"/>
</dbReference>
<dbReference type="GO" id="GO:0045211">
    <property type="term" value="C:postsynaptic membrane"/>
    <property type="evidence" value="ECO:0007669"/>
    <property type="project" value="UniProtKB-SubCell"/>
</dbReference>
<evidence type="ECO:0000259" key="22">
    <source>
        <dbReference type="Pfam" id="PF02931"/>
    </source>
</evidence>
<evidence type="ECO:0000256" key="8">
    <source>
        <dbReference type="ARBA" id="ARBA00023065"/>
    </source>
</evidence>
<evidence type="ECO:0000256" key="3">
    <source>
        <dbReference type="ARBA" id="ARBA00022475"/>
    </source>
</evidence>
<dbReference type="CDD" id="cd19006">
    <property type="entry name" value="LGIC_ECD_GABAAR_LCCH3-like"/>
    <property type="match status" value="1"/>
</dbReference>
<feature type="domain" description="Neurotransmitter-gated ion-channel transmembrane" evidence="23">
    <location>
        <begin position="248"/>
        <end position="341"/>
    </location>
</feature>
<dbReference type="Gene3D" id="1.20.58.390">
    <property type="entry name" value="Neurotransmitter-gated ion-channel transmembrane domain"/>
    <property type="match status" value="1"/>
</dbReference>
<sequence>MLCAAWLIPTCIALQLTFEFGSCQYNHQPPEQLENITDILKTILEGYDIRLRPNFGGKPLFIGMDINIASFDSISEVNMDYTITLYLNQYWRDERLTFSKEKYELTLSGDFAEKIWVPDTFFANDKNSFLHDVTEKNKMVRLQSDGHITYGMRFTTTLACMMDLHYYPLDSQNCTVEIESYGYTVSDVVMFWKDPQPVVGVEQSELPQFSIKRYETTDRKEKLATGTYQRLSLSFELKRNIGYFIFQTYLPSILIVMLSWVSFWINHEATSARVALGITTVLTMTTISTGVRSSLPRISYVKAIDIYLVMCFVFVFAALLEYAAVNYTYWGARAKKKPKKSKDAKIPPPPPPQGEPLYPNNEEIIELHDVRLSPIPCLRNRHRPLSAPGSDSELKFPPSFRMTGRFPYNSRTLPACYRGGGLRGAADYGAPGGARRPRVFQTLRRGASAIRATIPRIKDVNKIDKYSRVIFPISYLVFNAVYWCFYLM</sequence>
<keyword evidence="12" id="KW-0869">Chloride channel</keyword>
<evidence type="ECO:0000256" key="14">
    <source>
        <dbReference type="ARBA" id="ARBA00023214"/>
    </source>
</evidence>
<keyword evidence="10" id="KW-1015">Disulfide bond</keyword>
<keyword evidence="9 20" id="KW-0472">Membrane</keyword>
<dbReference type="GO" id="GO:0005254">
    <property type="term" value="F:chloride channel activity"/>
    <property type="evidence" value="ECO:0007669"/>
    <property type="project" value="UniProtKB-KW"/>
</dbReference>
<dbReference type="AlphaFoldDB" id="A0AAQ4DGI1"/>
<evidence type="ECO:0000256" key="4">
    <source>
        <dbReference type="ARBA" id="ARBA00022692"/>
    </source>
</evidence>
<dbReference type="InterPro" id="IPR006028">
    <property type="entry name" value="GABAA/Glycine_rcpt"/>
</dbReference>
<feature type="region of interest" description="Disordered" evidence="21">
    <location>
        <begin position="339"/>
        <end position="358"/>
    </location>
</feature>
<dbReference type="FunFam" id="1.20.58.390:FF:000040">
    <property type="entry name" value="Gamma-aminobutyric acid receptor subunit beta-like"/>
    <property type="match status" value="1"/>
</dbReference>
<evidence type="ECO:0000256" key="17">
    <source>
        <dbReference type="ARBA" id="ARBA00023303"/>
    </source>
</evidence>
<evidence type="ECO:0000256" key="10">
    <source>
        <dbReference type="ARBA" id="ARBA00023157"/>
    </source>
</evidence>
<feature type="domain" description="Neurotransmitter-gated ion-channel ligand-binding" evidence="22">
    <location>
        <begin position="38"/>
        <end position="240"/>
    </location>
</feature>
<evidence type="ECO:0000256" key="18">
    <source>
        <dbReference type="ARBA" id="ARBA00034104"/>
    </source>
</evidence>
<dbReference type="InterPro" id="IPR006202">
    <property type="entry name" value="Neur_chan_lig-bd"/>
</dbReference>
<dbReference type="InterPro" id="IPR018000">
    <property type="entry name" value="Neurotransmitter_ion_chnl_CS"/>
</dbReference>
<feature type="transmembrane region" description="Helical" evidence="20">
    <location>
        <begin position="272"/>
        <end position="291"/>
    </location>
</feature>
<dbReference type="InterPro" id="IPR002289">
    <property type="entry name" value="GABAAb_rcpt"/>
</dbReference>
<keyword evidence="15" id="KW-0628">Postsynaptic cell membrane</keyword>
<keyword evidence="5" id="KW-0732">Signal</keyword>
<dbReference type="Pfam" id="PF02932">
    <property type="entry name" value="Neur_chan_memb"/>
    <property type="match status" value="1"/>
</dbReference>
<dbReference type="SUPFAM" id="SSF90112">
    <property type="entry name" value="Neurotransmitter-gated ion-channel transmembrane pore"/>
    <property type="match status" value="1"/>
</dbReference>
<reference evidence="24 25" key="1">
    <citation type="journal article" date="2023" name="Arcadia Sci">
        <title>De novo assembly of a long-read Amblyomma americanum tick genome.</title>
        <authorList>
            <person name="Chou S."/>
            <person name="Poskanzer K.E."/>
            <person name="Rollins M."/>
            <person name="Thuy-Boun P.S."/>
        </authorList>
    </citation>
    <scope>NUCLEOTIDE SEQUENCE [LARGE SCALE GENOMIC DNA]</scope>
    <source>
        <strain evidence="24">F_SG_1</strain>
        <tissue evidence="24">Salivary glands</tissue>
    </source>
</reference>
<evidence type="ECO:0000256" key="2">
    <source>
        <dbReference type="ARBA" id="ARBA00022448"/>
    </source>
</evidence>
<organism evidence="24 25">
    <name type="scientific">Amblyomma americanum</name>
    <name type="common">Lone star tick</name>
    <dbReference type="NCBI Taxonomy" id="6943"/>
    <lineage>
        <taxon>Eukaryota</taxon>
        <taxon>Metazoa</taxon>
        <taxon>Ecdysozoa</taxon>
        <taxon>Arthropoda</taxon>
        <taxon>Chelicerata</taxon>
        <taxon>Arachnida</taxon>
        <taxon>Acari</taxon>
        <taxon>Parasitiformes</taxon>
        <taxon>Ixodida</taxon>
        <taxon>Ixodoidea</taxon>
        <taxon>Ixodidae</taxon>
        <taxon>Amblyomminae</taxon>
        <taxon>Amblyomma</taxon>
    </lineage>
</organism>
<dbReference type="PROSITE" id="PS00236">
    <property type="entry name" value="NEUROTR_ION_CHANNEL"/>
    <property type="match status" value="1"/>
</dbReference>
<dbReference type="InterPro" id="IPR038050">
    <property type="entry name" value="Neuro_actylchol_rec"/>
</dbReference>
<dbReference type="NCBIfam" id="TIGR00860">
    <property type="entry name" value="LIC"/>
    <property type="match status" value="1"/>
</dbReference>
<dbReference type="GO" id="GO:0099095">
    <property type="term" value="F:ligand-gated monoatomic anion channel activity"/>
    <property type="evidence" value="ECO:0007669"/>
    <property type="project" value="UniProtKB-ARBA"/>
</dbReference>
<keyword evidence="3" id="KW-1003">Cell membrane</keyword>
<keyword evidence="25" id="KW-1185">Reference proteome</keyword>
<keyword evidence="17 20" id="KW-0407">Ion channel</keyword>
<comment type="caution">
    <text evidence="24">The sequence shown here is derived from an EMBL/GenBank/DDBJ whole genome shotgun (WGS) entry which is preliminary data.</text>
</comment>
<evidence type="ECO:0000256" key="6">
    <source>
        <dbReference type="ARBA" id="ARBA00022989"/>
    </source>
</evidence>
<accession>A0AAQ4DGI1</accession>
<feature type="transmembrane region" description="Helical" evidence="20">
    <location>
        <begin position="306"/>
        <end position="330"/>
    </location>
</feature>
<dbReference type="CDD" id="cd19049">
    <property type="entry name" value="LGIC_TM_anion"/>
    <property type="match status" value="1"/>
</dbReference>
<dbReference type="InterPro" id="IPR036719">
    <property type="entry name" value="Neuro-gated_channel_TM_sf"/>
</dbReference>
<evidence type="ECO:0000313" key="25">
    <source>
        <dbReference type="Proteomes" id="UP001321473"/>
    </source>
</evidence>
<dbReference type="Gene3D" id="2.70.170.10">
    <property type="entry name" value="Neurotransmitter-gated ion-channel ligand-binding domain"/>
    <property type="match status" value="1"/>
</dbReference>
<evidence type="ECO:0000256" key="16">
    <source>
        <dbReference type="ARBA" id="ARBA00023286"/>
    </source>
</evidence>
<evidence type="ECO:0000313" key="24">
    <source>
        <dbReference type="EMBL" id="KAK8761571.1"/>
    </source>
</evidence>
<dbReference type="SUPFAM" id="SSF63712">
    <property type="entry name" value="Nicotinic receptor ligand binding domain-like"/>
    <property type="match status" value="1"/>
</dbReference>
<evidence type="ECO:0000256" key="12">
    <source>
        <dbReference type="ARBA" id="ARBA00023173"/>
    </source>
</evidence>
<keyword evidence="8 20" id="KW-0406">Ion transport</keyword>
<evidence type="ECO:0000256" key="15">
    <source>
        <dbReference type="ARBA" id="ARBA00023257"/>
    </source>
</evidence>
<protein>
    <recommendedName>
        <fullName evidence="19">Gamma-aminobutyric acid receptor subunit beta</fullName>
    </recommendedName>
</protein>
<keyword evidence="11" id="KW-0675">Receptor</keyword>
<dbReference type="FunFam" id="2.70.170.10:FF:000021">
    <property type="entry name" value="Gamma-aminobutyric acid receptor isoform 3b"/>
    <property type="match status" value="1"/>
</dbReference>
<feature type="transmembrane region" description="Helical" evidence="20">
    <location>
        <begin position="241"/>
        <end position="265"/>
    </location>
</feature>
<dbReference type="GO" id="GO:0004890">
    <property type="term" value="F:GABA-A receptor activity"/>
    <property type="evidence" value="ECO:0007669"/>
    <property type="project" value="InterPro"/>
</dbReference>
<evidence type="ECO:0000256" key="11">
    <source>
        <dbReference type="ARBA" id="ARBA00023170"/>
    </source>
</evidence>
<evidence type="ECO:0000259" key="23">
    <source>
        <dbReference type="Pfam" id="PF02932"/>
    </source>
</evidence>
<feature type="transmembrane region" description="Helical" evidence="20">
    <location>
        <begin position="466"/>
        <end position="485"/>
    </location>
</feature>
<keyword evidence="16" id="KW-1071">Ligand-gated ion channel</keyword>
<comment type="similarity">
    <text evidence="1">Belongs to the ligand-gated ion channel (TC 1.A.9) family. Gamma-aminobutyric acid receptor (TC 1.A.9.5) subfamily.</text>
</comment>
<evidence type="ECO:0000256" key="21">
    <source>
        <dbReference type="SAM" id="MobiDB-lite"/>
    </source>
</evidence>
<evidence type="ECO:0000256" key="19">
    <source>
        <dbReference type="ARBA" id="ARBA00071250"/>
    </source>
</evidence>
<keyword evidence="14" id="KW-0868">Chloride</keyword>
<comment type="subcellular location">
    <subcellularLocation>
        <location evidence="18">Postsynaptic cell membrane</location>
        <topology evidence="18">Multi-pass membrane protein</topology>
    </subcellularLocation>
</comment>
<dbReference type="PRINTS" id="PR00253">
    <property type="entry name" value="GABAARECEPTR"/>
</dbReference>
<dbReference type="GO" id="GO:0005230">
    <property type="term" value="F:extracellular ligand-gated monoatomic ion channel activity"/>
    <property type="evidence" value="ECO:0007669"/>
    <property type="project" value="InterPro"/>
</dbReference>
<dbReference type="PRINTS" id="PR01160">
    <property type="entry name" value="GABAARBETA"/>
</dbReference>
<keyword evidence="4 20" id="KW-0812">Transmembrane</keyword>
<keyword evidence="2 20" id="KW-0813">Transport</keyword>
<keyword evidence="7" id="KW-0770">Synapse</keyword>